<name>A0A8J7YBG4_9EURY</name>
<evidence type="ECO:0000256" key="5">
    <source>
        <dbReference type="ARBA" id="ARBA00022840"/>
    </source>
</evidence>
<dbReference type="Gene3D" id="3.40.50.300">
    <property type="entry name" value="P-loop containing nucleotide triphosphate hydrolases"/>
    <property type="match status" value="1"/>
</dbReference>
<dbReference type="InterPro" id="IPR027417">
    <property type="entry name" value="P-loop_NTPase"/>
</dbReference>
<accession>A0A8J7YBG4</accession>
<evidence type="ECO:0000259" key="10">
    <source>
        <dbReference type="PROSITE" id="PS50893"/>
    </source>
</evidence>
<dbReference type="PROSITE" id="PS50893">
    <property type="entry name" value="ABC_TRANSPORTER_2"/>
    <property type="match status" value="1"/>
</dbReference>
<dbReference type="GO" id="GO:0005886">
    <property type="term" value="C:plasma membrane"/>
    <property type="evidence" value="ECO:0007669"/>
    <property type="project" value="UniProtKB-SubCell"/>
</dbReference>
<dbReference type="NCBIfam" id="TIGR01188">
    <property type="entry name" value="drrA"/>
    <property type="match status" value="1"/>
</dbReference>
<evidence type="ECO:0000256" key="9">
    <source>
        <dbReference type="SAM" id="MobiDB-lite"/>
    </source>
</evidence>
<dbReference type="Proteomes" id="UP000766550">
    <property type="component" value="Unassembled WGS sequence"/>
</dbReference>
<dbReference type="PANTHER" id="PTHR42711">
    <property type="entry name" value="ABC TRANSPORTER ATP-BINDING PROTEIN"/>
    <property type="match status" value="1"/>
</dbReference>
<evidence type="ECO:0000313" key="12">
    <source>
        <dbReference type="Proteomes" id="UP000766550"/>
    </source>
</evidence>
<dbReference type="GO" id="GO:0043215">
    <property type="term" value="P:daunorubicin transport"/>
    <property type="evidence" value="ECO:0007669"/>
    <property type="project" value="InterPro"/>
</dbReference>
<dbReference type="Pfam" id="PF00005">
    <property type="entry name" value="ABC_tran"/>
    <property type="match status" value="1"/>
</dbReference>
<dbReference type="SMART" id="SM00382">
    <property type="entry name" value="AAA"/>
    <property type="match status" value="1"/>
</dbReference>
<keyword evidence="2" id="KW-0813">Transport</keyword>
<dbReference type="InterPro" id="IPR025302">
    <property type="entry name" value="DrrA1/2-like_C"/>
</dbReference>
<protein>
    <submittedName>
        <fullName evidence="11">ATP-binding cassette domain-containing protein</fullName>
    </submittedName>
</protein>
<organism evidence="11 12">
    <name type="scientific">Haloarcula limicola</name>
    <dbReference type="NCBI Taxonomy" id="1429915"/>
    <lineage>
        <taxon>Archaea</taxon>
        <taxon>Methanobacteriati</taxon>
        <taxon>Methanobacteriota</taxon>
        <taxon>Stenosarchaea group</taxon>
        <taxon>Halobacteria</taxon>
        <taxon>Halobacteriales</taxon>
        <taxon>Haloarculaceae</taxon>
        <taxon>Haloarcula</taxon>
    </lineage>
</organism>
<comment type="subcellular location">
    <subcellularLocation>
        <location evidence="1">Cell membrane</location>
        <topology evidence="1">Peripheral membrane protein</topology>
        <orientation evidence="1">Cytoplasmic side</orientation>
    </subcellularLocation>
</comment>
<comment type="similarity">
    <text evidence="8">Belongs to the ABC transporter superfamily. Drug exporter-1 (DrugE1) (TC 3.A.1.105) family.</text>
</comment>
<reference evidence="11 12" key="1">
    <citation type="submission" date="2021-06" db="EMBL/GenBank/DDBJ databases">
        <title>New haloarchaea isolates fom saline soil.</title>
        <authorList>
            <person name="Duran-Viseras A."/>
            <person name="Sanchez-Porro C.S."/>
            <person name="Ventosa A."/>
        </authorList>
    </citation>
    <scope>NUCLEOTIDE SEQUENCE [LARGE SCALE GENOMIC DNA]</scope>
    <source>
        <strain evidence="11 12">JCM 183640</strain>
    </source>
</reference>
<keyword evidence="3" id="KW-1003">Cell membrane</keyword>
<dbReference type="InterPro" id="IPR003439">
    <property type="entry name" value="ABC_transporter-like_ATP-bd"/>
</dbReference>
<evidence type="ECO:0000256" key="3">
    <source>
        <dbReference type="ARBA" id="ARBA00022475"/>
    </source>
</evidence>
<evidence type="ECO:0000256" key="2">
    <source>
        <dbReference type="ARBA" id="ARBA00022448"/>
    </source>
</evidence>
<dbReference type="InterPro" id="IPR017871">
    <property type="entry name" value="ABC_transporter-like_CS"/>
</dbReference>
<dbReference type="PANTHER" id="PTHR42711:SF18">
    <property type="entry name" value="ABC TRANSPORTER, ATP-BINDING PROTEIN"/>
    <property type="match status" value="1"/>
</dbReference>
<evidence type="ECO:0000256" key="7">
    <source>
        <dbReference type="ARBA" id="ARBA00023136"/>
    </source>
</evidence>
<comment type="caution">
    <text evidence="11">The sequence shown here is derived from an EMBL/GenBank/DDBJ whole genome shotgun (WGS) entry which is preliminary data.</text>
</comment>
<sequence>MNAIEVEGLTRRYGDLVAVDDVSFEVAEGEILGLLGPNGAGKSTLVNTLCTLLRPSSGTARVAGRDVSADPGGVRASIGAVFQEPALDEELTGAENLRFHARLYGIRTERRRERTAMVLELVDLADDADKPVGEYSGGMARRLELARGLLHEPDVLFLDEPTVGLDAGTRKTVREYIDRLNREAGVTVVLTTHYMEEADALCDRVAIVDDGSVVALDAPDALKDSLGGDVVRIGTDDPAAVERAVPDEPWVRSVTVSGDGVDVGVDDGERRVAALVTAASDAAAVSTVSVDRPTLERVFLSLTGRTVEEAADSTGGPPAAAASAGTGGDDDD</sequence>
<keyword evidence="12" id="KW-1185">Reference proteome</keyword>
<evidence type="ECO:0000313" key="11">
    <source>
        <dbReference type="EMBL" id="MBV0923438.1"/>
    </source>
</evidence>
<evidence type="ECO:0000256" key="1">
    <source>
        <dbReference type="ARBA" id="ARBA00004413"/>
    </source>
</evidence>
<dbReference type="InterPro" id="IPR050763">
    <property type="entry name" value="ABC_transporter_ATP-binding"/>
</dbReference>
<dbReference type="EMBL" id="JAHQXF010000001">
    <property type="protein sequence ID" value="MBV0923438.1"/>
    <property type="molecule type" value="Genomic_DNA"/>
</dbReference>
<evidence type="ECO:0000256" key="6">
    <source>
        <dbReference type="ARBA" id="ARBA00022967"/>
    </source>
</evidence>
<feature type="region of interest" description="Disordered" evidence="9">
    <location>
        <begin position="308"/>
        <end position="332"/>
    </location>
</feature>
<keyword evidence="4" id="KW-0547">Nucleotide-binding</keyword>
<evidence type="ECO:0000256" key="4">
    <source>
        <dbReference type="ARBA" id="ARBA00022741"/>
    </source>
</evidence>
<dbReference type="PROSITE" id="PS00211">
    <property type="entry name" value="ABC_TRANSPORTER_1"/>
    <property type="match status" value="1"/>
</dbReference>
<dbReference type="GO" id="GO:0016887">
    <property type="term" value="F:ATP hydrolysis activity"/>
    <property type="evidence" value="ECO:0007669"/>
    <property type="project" value="InterPro"/>
</dbReference>
<dbReference type="InterPro" id="IPR005894">
    <property type="entry name" value="DrrA"/>
</dbReference>
<gene>
    <name evidence="11" type="ORF">KTS45_04425</name>
</gene>
<feature type="domain" description="ABC transporter" evidence="10">
    <location>
        <begin position="4"/>
        <end position="235"/>
    </location>
</feature>
<feature type="compositionally biased region" description="Low complexity" evidence="9">
    <location>
        <begin position="312"/>
        <end position="324"/>
    </location>
</feature>
<keyword evidence="6" id="KW-1278">Translocase</keyword>
<dbReference type="GO" id="GO:1900753">
    <property type="term" value="P:doxorubicin transport"/>
    <property type="evidence" value="ECO:0007669"/>
    <property type="project" value="InterPro"/>
</dbReference>
<dbReference type="OrthoDB" id="87732at2157"/>
<keyword evidence="5 11" id="KW-0067">ATP-binding</keyword>
<dbReference type="FunFam" id="3.40.50.300:FF:000589">
    <property type="entry name" value="ABC transporter, ATP-binding subunit"/>
    <property type="match status" value="1"/>
</dbReference>
<keyword evidence="7" id="KW-0472">Membrane</keyword>
<evidence type="ECO:0000256" key="8">
    <source>
        <dbReference type="ARBA" id="ARBA00049985"/>
    </source>
</evidence>
<dbReference type="RefSeq" id="WP_162316569.1">
    <property type="nucleotide sequence ID" value="NZ_JAHQXF010000001.1"/>
</dbReference>
<dbReference type="Pfam" id="PF13732">
    <property type="entry name" value="DrrA1-3_C"/>
    <property type="match status" value="1"/>
</dbReference>
<dbReference type="InterPro" id="IPR003593">
    <property type="entry name" value="AAA+_ATPase"/>
</dbReference>
<dbReference type="GO" id="GO:0005524">
    <property type="term" value="F:ATP binding"/>
    <property type="evidence" value="ECO:0007669"/>
    <property type="project" value="UniProtKB-KW"/>
</dbReference>
<dbReference type="AlphaFoldDB" id="A0A8J7YBG4"/>
<dbReference type="SUPFAM" id="SSF52540">
    <property type="entry name" value="P-loop containing nucleoside triphosphate hydrolases"/>
    <property type="match status" value="1"/>
</dbReference>
<proteinExistence type="inferred from homology"/>